<gene>
    <name evidence="2" type="ORF">QYE76_000554</name>
</gene>
<evidence type="ECO:0000256" key="1">
    <source>
        <dbReference type="SAM" id="MobiDB-lite"/>
    </source>
</evidence>
<keyword evidence="3" id="KW-1185">Reference proteome</keyword>
<accession>A0AAD8VXS1</accession>
<feature type="compositionally biased region" description="Basic and acidic residues" evidence="1">
    <location>
        <begin position="101"/>
        <end position="116"/>
    </location>
</feature>
<dbReference type="EMBL" id="JAUUTY010000005">
    <property type="protein sequence ID" value="KAK1626239.1"/>
    <property type="molecule type" value="Genomic_DNA"/>
</dbReference>
<proteinExistence type="predicted"/>
<name>A0AAD8VXS1_LOLMU</name>
<evidence type="ECO:0000313" key="3">
    <source>
        <dbReference type="Proteomes" id="UP001231189"/>
    </source>
</evidence>
<protein>
    <submittedName>
        <fullName evidence="2">Uncharacterized protein</fullName>
    </submittedName>
</protein>
<evidence type="ECO:0000313" key="2">
    <source>
        <dbReference type="EMBL" id="KAK1626239.1"/>
    </source>
</evidence>
<sequence>MDAKFMPDAEQKAEEERAAHAAFDAEQERRREAAAAENASGDSDFEWDYDGPDPKEKAAKQRALVESFETLKKAEDAANEALRQRLLEDAAAQRALAAAQRMERRAAEKLRRREGGNDGVGPSTAPRGDN</sequence>
<comment type="caution">
    <text evidence="2">The sequence shown here is derived from an EMBL/GenBank/DDBJ whole genome shotgun (WGS) entry which is preliminary data.</text>
</comment>
<organism evidence="2 3">
    <name type="scientific">Lolium multiflorum</name>
    <name type="common">Italian ryegrass</name>
    <name type="synonym">Lolium perenne subsp. multiflorum</name>
    <dbReference type="NCBI Taxonomy" id="4521"/>
    <lineage>
        <taxon>Eukaryota</taxon>
        <taxon>Viridiplantae</taxon>
        <taxon>Streptophyta</taxon>
        <taxon>Embryophyta</taxon>
        <taxon>Tracheophyta</taxon>
        <taxon>Spermatophyta</taxon>
        <taxon>Magnoliopsida</taxon>
        <taxon>Liliopsida</taxon>
        <taxon>Poales</taxon>
        <taxon>Poaceae</taxon>
        <taxon>BOP clade</taxon>
        <taxon>Pooideae</taxon>
        <taxon>Poodae</taxon>
        <taxon>Poeae</taxon>
        <taxon>Poeae Chloroplast Group 2 (Poeae type)</taxon>
        <taxon>Loliodinae</taxon>
        <taxon>Loliinae</taxon>
        <taxon>Lolium</taxon>
    </lineage>
</organism>
<feature type="region of interest" description="Disordered" evidence="1">
    <location>
        <begin position="99"/>
        <end position="130"/>
    </location>
</feature>
<feature type="compositionally biased region" description="Basic and acidic residues" evidence="1">
    <location>
        <begin position="1"/>
        <end position="19"/>
    </location>
</feature>
<dbReference type="Proteomes" id="UP001231189">
    <property type="component" value="Unassembled WGS sequence"/>
</dbReference>
<dbReference type="AlphaFoldDB" id="A0AAD8VXS1"/>
<feature type="region of interest" description="Disordered" evidence="1">
    <location>
        <begin position="1"/>
        <end position="57"/>
    </location>
</feature>
<reference evidence="2" key="1">
    <citation type="submission" date="2023-07" db="EMBL/GenBank/DDBJ databases">
        <title>A chromosome-level genome assembly of Lolium multiflorum.</title>
        <authorList>
            <person name="Chen Y."/>
            <person name="Copetti D."/>
            <person name="Kolliker R."/>
            <person name="Studer B."/>
        </authorList>
    </citation>
    <scope>NUCLEOTIDE SEQUENCE</scope>
    <source>
        <strain evidence="2">02402/16</strain>
        <tissue evidence="2">Leaf</tissue>
    </source>
</reference>